<evidence type="ECO:0000256" key="5">
    <source>
        <dbReference type="ARBA" id="ARBA00022679"/>
    </source>
</evidence>
<evidence type="ECO:0000313" key="13">
    <source>
        <dbReference type="EMBL" id="GFD05515.1"/>
    </source>
</evidence>
<dbReference type="InterPro" id="IPR015168">
    <property type="entry name" value="SsuA/THI5"/>
</dbReference>
<evidence type="ECO:0000256" key="9">
    <source>
        <dbReference type="ARBA" id="ARBA00023004"/>
    </source>
</evidence>
<dbReference type="Pfam" id="PF09084">
    <property type="entry name" value="NMT1"/>
    <property type="match status" value="1"/>
</dbReference>
<dbReference type="GO" id="GO:0046872">
    <property type="term" value="F:metal ion binding"/>
    <property type="evidence" value="ECO:0007669"/>
    <property type="project" value="UniProtKB-KW"/>
</dbReference>
<evidence type="ECO:0000256" key="10">
    <source>
        <dbReference type="ARBA" id="ARBA00033171"/>
    </source>
</evidence>
<evidence type="ECO:0000256" key="7">
    <source>
        <dbReference type="ARBA" id="ARBA00022898"/>
    </source>
</evidence>
<name>A0A699T4Y5_TANCI</name>
<dbReference type="Gene3D" id="3.40.190.10">
    <property type="entry name" value="Periplasmic binding protein-like II"/>
    <property type="match status" value="1"/>
</dbReference>
<dbReference type="UniPathway" id="UPA00060"/>
<keyword evidence="6" id="KW-0479">Metal-binding</keyword>
<keyword evidence="5" id="KW-0808">Transferase</keyword>
<dbReference type="AlphaFoldDB" id="A0A699T4Y5"/>
<feature type="non-terminal residue" evidence="13">
    <location>
        <position position="1"/>
    </location>
</feature>
<comment type="subunit">
    <text evidence="4">Homodimer.</text>
</comment>
<keyword evidence="9" id="KW-0408">Iron</keyword>
<evidence type="ECO:0000256" key="2">
    <source>
        <dbReference type="ARBA" id="ARBA00004948"/>
    </source>
</evidence>
<dbReference type="GO" id="GO:0009229">
    <property type="term" value="P:thiamine diphosphate biosynthetic process"/>
    <property type="evidence" value="ECO:0007669"/>
    <property type="project" value="UniProtKB-UniPathway"/>
</dbReference>
<dbReference type="EMBL" id="BKCJ011218799">
    <property type="protein sequence ID" value="GFD05515.1"/>
    <property type="molecule type" value="Genomic_DNA"/>
</dbReference>
<comment type="pathway">
    <text evidence="2">Cofactor biosynthesis; thiamine diphosphate biosynthesis.</text>
</comment>
<comment type="catalytic activity">
    <reaction evidence="11">
        <text>N(6)-(pyridoxal phosphate)-L-lysyl-[4-amino-5-hydroxymethyl-2-methylpyrimidine phosphate synthase] + L-histidyl-[4-amino-5-hydroxymethyl-2-methylpyrimidine phosphate synthase] + 2 Fe(3+) + 4 H2O = L-lysyl-[4-amino-5-hydroxymethyl-2-methylpyrimidine phosphate synthase] + (2S)-2-amino-5-hydroxy-4-oxopentanoyl-[4-amino-5-hydroxymethyl-2-methylpyrimidine phosphate synthase] + 4-amino-2-methyl-5-(phosphooxymethyl)pyrimidine + 3-oxopropanoate + 2 Fe(2+) + 2 H(+)</text>
        <dbReference type="Rhea" id="RHEA:65756"/>
        <dbReference type="Rhea" id="RHEA-COMP:16892"/>
        <dbReference type="Rhea" id="RHEA-COMP:16893"/>
        <dbReference type="Rhea" id="RHEA-COMP:16894"/>
        <dbReference type="Rhea" id="RHEA-COMP:16895"/>
        <dbReference type="ChEBI" id="CHEBI:15377"/>
        <dbReference type="ChEBI" id="CHEBI:15378"/>
        <dbReference type="ChEBI" id="CHEBI:29033"/>
        <dbReference type="ChEBI" id="CHEBI:29034"/>
        <dbReference type="ChEBI" id="CHEBI:29969"/>
        <dbReference type="ChEBI" id="CHEBI:29979"/>
        <dbReference type="ChEBI" id="CHEBI:33190"/>
        <dbReference type="ChEBI" id="CHEBI:58354"/>
        <dbReference type="ChEBI" id="CHEBI:143915"/>
        <dbReference type="ChEBI" id="CHEBI:157692"/>
    </reaction>
    <physiologicalReaction direction="left-to-right" evidence="11">
        <dbReference type="Rhea" id="RHEA:65757"/>
    </physiologicalReaction>
</comment>
<feature type="domain" description="SsuA/THI5-like" evidence="12">
    <location>
        <begin position="87"/>
        <end position="186"/>
    </location>
</feature>
<dbReference type="GO" id="GO:0016740">
    <property type="term" value="F:transferase activity"/>
    <property type="evidence" value="ECO:0007669"/>
    <property type="project" value="UniProtKB-KW"/>
</dbReference>
<accession>A0A699T4Y5</accession>
<dbReference type="SUPFAM" id="SSF53850">
    <property type="entry name" value="Periplasmic binding protein-like II"/>
    <property type="match status" value="1"/>
</dbReference>
<sequence>LYPPSIPKPKVSGAALQASITAALVIVARDCWPRMSDDTMPRHALHATISAVHGLSPCPASAAWAGSGPQQNGAEQVIDVQLRWKHQFQFAGYYAAIAEGYYREEGLDVRLHEGGPNVTPVQEVLSGRAQYGEANSELLYERLRGKPLVALAVIFQHSPSVLLARTDQGVRTVHDLISKPVMLMDAQTDADFMAM</sequence>
<comment type="caution">
    <text evidence="13">The sequence shown here is derived from an EMBL/GenBank/DDBJ whole genome shotgun (WGS) entry which is preliminary data.</text>
</comment>
<comment type="similarity">
    <text evidence="3">Belongs to the NMT1/THI5 family.</text>
</comment>
<evidence type="ECO:0000256" key="1">
    <source>
        <dbReference type="ARBA" id="ARBA00003469"/>
    </source>
</evidence>
<protein>
    <recommendedName>
        <fullName evidence="10">Thiamine pyrimidine synthase</fullName>
    </recommendedName>
</protein>
<keyword evidence="7" id="KW-0663">Pyridoxal phosphate</keyword>
<dbReference type="PANTHER" id="PTHR31528">
    <property type="entry name" value="4-AMINO-5-HYDROXYMETHYL-2-METHYLPYRIMIDINE PHOSPHATE SYNTHASE THI11-RELATED"/>
    <property type="match status" value="1"/>
</dbReference>
<evidence type="ECO:0000256" key="3">
    <source>
        <dbReference type="ARBA" id="ARBA00009406"/>
    </source>
</evidence>
<comment type="function">
    <text evidence="1">Responsible for the formation of the pyrimidine heterocycle in the thiamine biosynthesis pathway. Catalyzes the formation of hydroxymethylpyrimidine phosphate (HMP-P) from histidine and pyridoxal phosphate (PLP). The protein uses PLP and the active site histidine to form HMP-P, generating an inactive enzyme. The enzyme can only undergo a single turnover, which suggests it is a suicide enzyme.</text>
</comment>
<evidence type="ECO:0000256" key="11">
    <source>
        <dbReference type="ARBA" id="ARBA00048179"/>
    </source>
</evidence>
<evidence type="ECO:0000259" key="12">
    <source>
        <dbReference type="Pfam" id="PF09084"/>
    </source>
</evidence>
<dbReference type="PANTHER" id="PTHR31528:SF1">
    <property type="entry name" value="4-AMINO-5-HYDROXYMETHYL-2-METHYLPYRIMIDINE PHOSPHATE SYNTHASE THI11-RELATED"/>
    <property type="match status" value="1"/>
</dbReference>
<dbReference type="InterPro" id="IPR027939">
    <property type="entry name" value="NMT1/THI5"/>
</dbReference>
<keyword evidence="8" id="KW-0784">Thiamine biosynthesis</keyword>
<evidence type="ECO:0000256" key="6">
    <source>
        <dbReference type="ARBA" id="ARBA00022723"/>
    </source>
</evidence>
<evidence type="ECO:0000256" key="4">
    <source>
        <dbReference type="ARBA" id="ARBA00011738"/>
    </source>
</evidence>
<dbReference type="GO" id="GO:0009228">
    <property type="term" value="P:thiamine biosynthetic process"/>
    <property type="evidence" value="ECO:0007669"/>
    <property type="project" value="UniProtKB-KW"/>
</dbReference>
<proteinExistence type="inferred from homology"/>
<gene>
    <name evidence="13" type="ORF">Tci_877484</name>
</gene>
<reference evidence="13" key="1">
    <citation type="journal article" date="2019" name="Sci. Rep.">
        <title>Draft genome of Tanacetum cinerariifolium, the natural source of mosquito coil.</title>
        <authorList>
            <person name="Yamashiro T."/>
            <person name="Shiraishi A."/>
            <person name="Satake H."/>
            <person name="Nakayama K."/>
        </authorList>
    </citation>
    <scope>NUCLEOTIDE SEQUENCE</scope>
</reference>
<feature type="non-terminal residue" evidence="13">
    <location>
        <position position="195"/>
    </location>
</feature>
<evidence type="ECO:0000256" key="8">
    <source>
        <dbReference type="ARBA" id="ARBA00022977"/>
    </source>
</evidence>
<organism evidence="13">
    <name type="scientific">Tanacetum cinerariifolium</name>
    <name type="common">Dalmatian daisy</name>
    <name type="synonym">Chrysanthemum cinerariifolium</name>
    <dbReference type="NCBI Taxonomy" id="118510"/>
    <lineage>
        <taxon>Eukaryota</taxon>
        <taxon>Viridiplantae</taxon>
        <taxon>Streptophyta</taxon>
        <taxon>Embryophyta</taxon>
        <taxon>Tracheophyta</taxon>
        <taxon>Spermatophyta</taxon>
        <taxon>Magnoliopsida</taxon>
        <taxon>eudicotyledons</taxon>
        <taxon>Gunneridae</taxon>
        <taxon>Pentapetalae</taxon>
        <taxon>asterids</taxon>
        <taxon>campanulids</taxon>
        <taxon>Asterales</taxon>
        <taxon>Asteraceae</taxon>
        <taxon>Asteroideae</taxon>
        <taxon>Anthemideae</taxon>
        <taxon>Anthemidinae</taxon>
        <taxon>Tanacetum</taxon>
    </lineage>
</organism>